<dbReference type="Proteomes" id="UP001177023">
    <property type="component" value="Unassembled WGS sequence"/>
</dbReference>
<dbReference type="Gene3D" id="1.10.10.60">
    <property type="entry name" value="Homeodomain-like"/>
    <property type="match status" value="1"/>
</dbReference>
<dbReference type="SUPFAM" id="SSF46689">
    <property type="entry name" value="Homeodomain-like"/>
    <property type="match status" value="1"/>
</dbReference>
<sequence>MRETEEKPIPDVAKPLTVKPPDGVAHPHPGMWMGNMQNVLPIWINQREGYTASAASAGMLHPSFDQAFYGQRWPADATVYDAPKLADNQTTPVFFPQANFATASPQGASSAEPPYPTDPFPSTSTASPIVQASLLQNNYRFDMMNSAHGYYMYPTFQPPDYGFLTNWKNSAAIKRDNSQPPYRTGPGTNNVRVRTSEKYRNVYTDTQRLELEKEWSHNQFINAERKAHLSTELQLTERQIKIWFQNRRAKDRRESKKSKH</sequence>
<organism evidence="10 11">
    <name type="scientific">Mesorhabditis spiculigera</name>
    <dbReference type="NCBI Taxonomy" id="96644"/>
    <lineage>
        <taxon>Eukaryota</taxon>
        <taxon>Metazoa</taxon>
        <taxon>Ecdysozoa</taxon>
        <taxon>Nematoda</taxon>
        <taxon>Chromadorea</taxon>
        <taxon>Rhabditida</taxon>
        <taxon>Rhabditina</taxon>
        <taxon>Rhabditomorpha</taxon>
        <taxon>Rhabditoidea</taxon>
        <taxon>Rhabditidae</taxon>
        <taxon>Mesorhabditinae</taxon>
        <taxon>Mesorhabditis</taxon>
    </lineage>
</organism>
<dbReference type="InterPro" id="IPR009057">
    <property type="entry name" value="Homeodomain-like_sf"/>
</dbReference>
<evidence type="ECO:0000256" key="7">
    <source>
        <dbReference type="RuleBase" id="RU000682"/>
    </source>
</evidence>
<feature type="non-terminal residue" evidence="10">
    <location>
        <position position="1"/>
    </location>
</feature>
<evidence type="ECO:0000259" key="9">
    <source>
        <dbReference type="PROSITE" id="PS50071"/>
    </source>
</evidence>
<dbReference type="PANTHER" id="PTHR24332:SF9">
    <property type="entry name" value="HOMEOTIC PROTEIN CAUDAL"/>
    <property type="match status" value="1"/>
</dbReference>
<dbReference type="GO" id="GO:0009948">
    <property type="term" value="P:anterior/posterior axis specification"/>
    <property type="evidence" value="ECO:0007669"/>
    <property type="project" value="TreeGrafter"/>
</dbReference>
<protein>
    <recommendedName>
        <fullName evidence="9">Homeobox domain-containing protein</fullName>
    </recommendedName>
</protein>
<comment type="caution">
    <text evidence="10">The sequence shown here is derived from an EMBL/GenBank/DDBJ whole genome shotgun (WGS) entry which is preliminary data.</text>
</comment>
<dbReference type="InterPro" id="IPR047152">
    <property type="entry name" value="Caudal_homeobox"/>
</dbReference>
<comment type="subcellular location">
    <subcellularLocation>
        <location evidence="1 6 7">Nucleus</location>
    </subcellularLocation>
</comment>
<keyword evidence="11" id="KW-1185">Reference proteome</keyword>
<proteinExistence type="inferred from homology"/>
<dbReference type="InterPro" id="IPR017970">
    <property type="entry name" value="Homeobox_CS"/>
</dbReference>
<evidence type="ECO:0000256" key="2">
    <source>
        <dbReference type="ARBA" id="ARBA00010341"/>
    </source>
</evidence>
<keyword evidence="4 6" id="KW-0371">Homeobox</keyword>
<dbReference type="GO" id="GO:0009887">
    <property type="term" value="P:animal organ morphogenesis"/>
    <property type="evidence" value="ECO:0007669"/>
    <property type="project" value="TreeGrafter"/>
</dbReference>
<dbReference type="Pfam" id="PF00046">
    <property type="entry name" value="Homeodomain"/>
    <property type="match status" value="1"/>
</dbReference>
<dbReference type="AlphaFoldDB" id="A0AA36D0N4"/>
<feature type="domain" description="Homeobox" evidence="9">
    <location>
        <begin position="194"/>
        <end position="254"/>
    </location>
</feature>
<evidence type="ECO:0000256" key="4">
    <source>
        <dbReference type="ARBA" id="ARBA00023155"/>
    </source>
</evidence>
<dbReference type="InterPro" id="IPR001356">
    <property type="entry name" value="HD"/>
</dbReference>
<dbReference type="SMART" id="SM00389">
    <property type="entry name" value="HOX"/>
    <property type="match status" value="1"/>
</dbReference>
<evidence type="ECO:0000256" key="1">
    <source>
        <dbReference type="ARBA" id="ARBA00004123"/>
    </source>
</evidence>
<dbReference type="GO" id="GO:0000981">
    <property type="term" value="F:DNA-binding transcription factor activity, RNA polymerase II-specific"/>
    <property type="evidence" value="ECO:0007669"/>
    <property type="project" value="InterPro"/>
</dbReference>
<evidence type="ECO:0000313" key="11">
    <source>
        <dbReference type="Proteomes" id="UP001177023"/>
    </source>
</evidence>
<dbReference type="GO" id="GO:0005634">
    <property type="term" value="C:nucleus"/>
    <property type="evidence" value="ECO:0007669"/>
    <property type="project" value="UniProtKB-SubCell"/>
</dbReference>
<dbReference type="CDD" id="cd00086">
    <property type="entry name" value="homeodomain"/>
    <property type="match status" value="1"/>
</dbReference>
<dbReference type="PROSITE" id="PS00027">
    <property type="entry name" value="HOMEOBOX_1"/>
    <property type="match status" value="1"/>
</dbReference>
<accession>A0AA36D0N4</accession>
<evidence type="ECO:0000313" key="10">
    <source>
        <dbReference type="EMBL" id="CAJ0578556.1"/>
    </source>
</evidence>
<keyword evidence="5 6" id="KW-0539">Nucleus</keyword>
<dbReference type="GO" id="GO:0030154">
    <property type="term" value="P:cell differentiation"/>
    <property type="evidence" value="ECO:0007669"/>
    <property type="project" value="TreeGrafter"/>
</dbReference>
<dbReference type="PROSITE" id="PS50071">
    <property type="entry name" value="HOMEOBOX_2"/>
    <property type="match status" value="1"/>
</dbReference>
<evidence type="ECO:0000256" key="3">
    <source>
        <dbReference type="ARBA" id="ARBA00023125"/>
    </source>
</evidence>
<dbReference type="PANTHER" id="PTHR24332">
    <property type="entry name" value="HOMEOBOX PROTEIN CDX"/>
    <property type="match status" value="1"/>
</dbReference>
<evidence type="ECO:0000256" key="8">
    <source>
        <dbReference type="SAM" id="MobiDB-lite"/>
    </source>
</evidence>
<comment type="similarity">
    <text evidence="2">Belongs to the Caudal homeobox family.</text>
</comment>
<evidence type="ECO:0000256" key="6">
    <source>
        <dbReference type="PROSITE-ProRule" id="PRU00108"/>
    </source>
</evidence>
<reference evidence="10" key="1">
    <citation type="submission" date="2023-06" db="EMBL/GenBank/DDBJ databases">
        <authorList>
            <person name="Delattre M."/>
        </authorList>
    </citation>
    <scope>NUCLEOTIDE SEQUENCE</scope>
    <source>
        <strain evidence="10">AF72</strain>
    </source>
</reference>
<evidence type="ECO:0000256" key="5">
    <source>
        <dbReference type="ARBA" id="ARBA00023242"/>
    </source>
</evidence>
<keyword evidence="3 6" id="KW-0238">DNA-binding</keyword>
<gene>
    <name evidence="10" type="ORF">MSPICULIGERA_LOCUS16804</name>
</gene>
<feature type="region of interest" description="Disordered" evidence="8">
    <location>
        <begin position="1"/>
        <end position="22"/>
    </location>
</feature>
<dbReference type="EMBL" id="CATQJA010002654">
    <property type="protein sequence ID" value="CAJ0578556.1"/>
    <property type="molecule type" value="Genomic_DNA"/>
</dbReference>
<feature type="DNA-binding region" description="Homeobox" evidence="6">
    <location>
        <begin position="196"/>
        <end position="255"/>
    </location>
</feature>
<name>A0AA36D0N4_9BILA</name>
<dbReference type="GO" id="GO:0000977">
    <property type="term" value="F:RNA polymerase II transcription regulatory region sequence-specific DNA binding"/>
    <property type="evidence" value="ECO:0007669"/>
    <property type="project" value="TreeGrafter"/>
</dbReference>